<keyword evidence="2" id="KW-1185">Reference proteome</keyword>
<protein>
    <submittedName>
        <fullName evidence="1">Uncharacterized protein</fullName>
    </submittedName>
</protein>
<accession>A0A8J2P1H9</accession>
<reference evidence="1" key="1">
    <citation type="submission" date="2021-06" db="EMBL/GenBank/DDBJ databases">
        <authorList>
            <person name="Hodson N. C."/>
            <person name="Mongue J. A."/>
            <person name="Jaron S. K."/>
        </authorList>
    </citation>
    <scope>NUCLEOTIDE SEQUENCE</scope>
</reference>
<evidence type="ECO:0000313" key="1">
    <source>
        <dbReference type="EMBL" id="CAG7734958.1"/>
    </source>
</evidence>
<proteinExistence type="predicted"/>
<dbReference type="AlphaFoldDB" id="A0A8J2P1H9"/>
<dbReference type="EMBL" id="CAJVCH010279568">
    <property type="protein sequence ID" value="CAG7734958.1"/>
    <property type="molecule type" value="Genomic_DNA"/>
</dbReference>
<gene>
    <name evidence="1" type="ORF">AFUS01_LOCUS23316</name>
</gene>
<organism evidence="1 2">
    <name type="scientific">Allacma fusca</name>
    <dbReference type="NCBI Taxonomy" id="39272"/>
    <lineage>
        <taxon>Eukaryota</taxon>
        <taxon>Metazoa</taxon>
        <taxon>Ecdysozoa</taxon>
        <taxon>Arthropoda</taxon>
        <taxon>Hexapoda</taxon>
        <taxon>Collembola</taxon>
        <taxon>Symphypleona</taxon>
        <taxon>Sminthuridae</taxon>
        <taxon>Allacma</taxon>
    </lineage>
</organism>
<sequence length="128" mass="14665">MIKYLRRIRKEILETPKGKLIRALRDFPHLALLGRKNRQFWSPEVTTWTGYGTPAYSRDGKENEDISSSGNTCPFNQTYKDIFLPLGKIFVGFFNARRYTVPGHAFGRVACIWNGVSYGAFADVWQLG</sequence>
<evidence type="ECO:0000313" key="2">
    <source>
        <dbReference type="Proteomes" id="UP000708208"/>
    </source>
</evidence>
<name>A0A8J2P1H9_9HEXA</name>
<dbReference type="Proteomes" id="UP000708208">
    <property type="component" value="Unassembled WGS sequence"/>
</dbReference>
<comment type="caution">
    <text evidence="1">The sequence shown here is derived from an EMBL/GenBank/DDBJ whole genome shotgun (WGS) entry which is preliminary data.</text>
</comment>